<dbReference type="AlphaFoldDB" id="A0A5N7AUG4"/>
<organism evidence="1 2">
    <name type="scientific">Aspergillus bertholletiae</name>
    <dbReference type="NCBI Taxonomy" id="1226010"/>
    <lineage>
        <taxon>Eukaryota</taxon>
        <taxon>Fungi</taxon>
        <taxon>Dikarya</taxon>
        <taxon>Ascomycota</taxon>
        <taxon>Pezizomycotina</taxon>
        <taxon>Eurotiomycetes</taxon>
        <taxon>Eurotiomycetidae</taxon>
        <taxon>Eurotiales</taxon>
        <taxon>Aspergillaceae</taxon>
        <taxon>Aspergillus</taxon>
        <taxon>Aspergillus subgen. Circumdati</taxon>
    </lineage>
</organism>
<dbReference type="Proteomes" id="UP000326198">
    <property type="component" value="Unassembled WGS sequence"/>
</dbReference>
<reference evidence="1 2" key="1">
    <citation type="submission" date="2019-04" db="EMBL/GenBank/DDBJ databases">
        <title>Friends and foes A comparative genomics studyof 23 Aspergillus species from section Flavi.</title>
        <authorList>
            <consortium name="DOE Joint Genome Institute"/>
            <person name="Kjaerbolling I."/>
            <person name="Vesth T."/>
            <person name="Frisvad J.C."/>
            <person name="Nybo J.L."/>
            <person name="Theobald S."/>
            <person name="Kildgaard S."/>
            <person name="Isbrandt T."/>
            <person name="Kuo A."/>
            <person name="Sato A."/>
            <person name="Lyhne E.K."/>
            <person name="Kogle M.E."/>
            <person name="Wiebenga A."/>
            <person name="Kun R.S."/>
            <person name="Lubbers R.J."/>
            <person name="Makela M.R."/>
            <person name="Barry K."/>
            <person name="Chovatia M."/>
            <person name="Clum A."/>
            <person name="Daum C."/>
            <person name="Haridas S."/>
            <person name="He G."/>
            <person name="LaButti K."/>
            <person name="Lipzen A."/>
            <person name="Mondo S."/>
            <person name="Riley R."/>
            <person name="Salamov A."/>
            <person name="Simmons B.A."/>
            <person name="Magnuson J.K."/>
            <person name="Henrissat B."/>
            <person name="Mortensen U.H."/>
            <person name="Larsen T.O."/>
            <person name="Devries R.P."/>
            <person name="Grigoriev I.V."/>
            <person name="Machida M."/>
            <person name="Baker S.E."/>
            <person name="Andersen M.R."/>
        </authorList>
    </citation>
    <scope>NUCLEOTIDE SEQUENCE [LARGE SCALE GENOMIC DNA]</scope>
    <source>
        <strain evidence="1 2">IBT 29228</strain>
    </source>
</reference>
<accession>A0A5N7AUG4</accession>
<keyword evidence="2" id="KW-1185">Reference proteome</keyword>
<sequence>MDLHGSSDIDDFERPWPRSVIDRTAGFRIEENHTLAPRNSSSEISGVKTHDRQHIGNTAVRVLLRTVQHGLWKGSPAALMSFEFFFTFGEDAAARFTRADICFRISQAEAPNPVAVLKTWEVSALCPRKIYGNPTQEEDRQWKYALVAPIVAPLRVNSFGLTPPVDLESAYPKDHRLTISGFRVHDGARWVITENKTQQSGIPDQFTCAMIVPYANADTFSMDVAVTLSTNRPALKLVALPWTREDPIHIPPGQDLGLVMPITDFQELTQDHWRTSAEYPIEDQVNTQEILTHC</sequence>
<gene>
    <name evidence="1" type="ORF">BDV26DRAFT_274038</name>
</gene>
<dbReference type="OrthoDB" id="5030973at2759"/>
<proteinExistence type="predicted"/>
<name>A0A5N7AUG4_9EURO</name>
<dbReference type="EMBL" id="ML736355">
    <property type="protein sequence ID" value="KAE8372518.1"/>
    <property type="molecule type" value="Genomic_DNA"/>
</dbReference>
<evidence type="ECO:0000313" key="1">
    <source>
        <dbReference type="EMBL" id="KAE8372518.1"/>
    </source>
</evidence>
<evidence type="ECO:0000313" key="2">
    <source>
        <dbReference type="Proteomes" id="UP000326198"/>
    </source>
</evidence>
<protein>
    <submittedName>
        <fullName evidence="1">Uncharacterized protein</fullName>
    </submittedName>
</protein>